<name>A0ABU6J9Q8_9BURK</name>
<proteinExistence type="predicted"/>
<comment type="caution">
    <text evidence="1">The sequence shown here is derived from an EMBL/GenBank/DDBJ whole genome shotgun (WGS) entry which is preliminary data.</text>
</comment>
<sequence>MDAQAIKAVVEAATGGKVAVHSIASRKSLPGIPCFYVHAQQPNIEASLFMSSPDVSVTMEVYRQRVGFALNANGDSMCVWDIGMKNGCTLMFDLVISTIDERENELRSVADGTIYLIQDKAFVPLIQRWCIESSESRALNEVQKMFKAFKDQANEILSGATHDRYPDLLAKLRQTAIF</sequence>
<dbReference type="RefSeq" id="WP_326507101.1">
    <property type="nucleotide sequence ID" value="NZ_JAWIIV010000011.1"/>
</dbReference>
<organism evidence="1 2">
    <name type="scientific">Noviherbaspirillum album</name>
    <dbReference type="NCBI Taxonomy" id="3080276"/>
    <lineage>
        <taxon>Bacteria</taxon>
        <taxon>Pseudomonadati</taxon>
        <taxon>Pseudomonadota</taxon>
        <taxon>Betaproteobacteria</taxon>
        <taxon>Burkholderiales</taxon>
        <taxon>Oxalobacteraceae</taxon>
        <taxon>Noviherbaspirillum</taxon>
    </lineage>
</organism>
<keyword evidence="2" id="KW-1185">Reference proteome</keyword>
<dbReference type="Proteomes" id="UP001352263">
    <property type="component" value="Unassembled WGS sequence"/>
</dbReference>
<evidence type="ECO:0000313" key="1">
    <source>
        <dbReference type="EMBL" id="MEC4720384.1"/>
    </source>
</evidence>
<protein>
    <submittedName>
        <fullName evidence="1">Uncharacterized protein</fullName>
    </submittedName>
</protein>
<dbReference type="EMBL" id="JAWIIV010000011">
    <property type="protein sequence ID" value="MEC4720384.1"/>
    <property type="molecule type" value="Genomic_DNA"/>
</dbReference>
<accession>A0ABU6J9Q8</accession>
<gene>
    <name evidence="1" type="ORF">RY831_14575</name>
</gene>
<reference evidence="1 2" key="1">
    <citation type="submission" date="2023-10" db="EMBL/GenBank/DDBJ databases">
        <title>Noviherbaspirillum sp. CPCC 100848 genome assembly.</title>
        <authorList>
            <person name="Li X.Y."/>
            <person name="Fang X.M."/>
        </authorList>
    </citation>
    <scope>NUCLEOTIDE SEQUENCE [LARGE SCALE GENOMIC DNA]</scope>
    <source>
        <strain evidence="1 2">CPCC 100848</strain>
    </source>
</reference>
<evidence type="ECO:0000313" key="2">
    <source>
        <dbReference type="Proteomes" id="UP001352263"/>
    </source>
</evidence>